<dbReference type="Proteomes" id="UP001448207">
    <property type="component" value="Unassembled WGS sequence"/>
</dbReference>
<keyword evidence="7" id="KW-1185">Reference proteome</keyword>
<dbReference type="EMBL" id="JBCLYO010000002">
    <property type="protein sequence ID" value="KAL0092301.1"/>
    <property type="molecule type" value="Genomic_DNA"/>
</dbReference>
<dbReference type="PROSITE" id="PS50109">
    <property type="entry name" value="HIS_KIN"/>
    <property type="match status" value="1"/>
</dbReference>
<proteinExistence type="predicted"/>
<dbReference type="Gene3D" id="3.30.565.10">
    <property type="entry name" value="Histidine kinase-like ATPase, C-terminal domain"/>
    <property type="match status" value="1"/>
</dbReference>
<dbReference type="PRINTS" id="PR00344">
    <property type="entry name" value="BCTRLSENSOR"/>
</dbReference>
<evidence type="ECO:0000259" key="5">
    <source>
        <dbReference type="PROSITE" id="PS50110"/>
    </source>
</evidence>
<dbReference type="InterPro" id="IPR036097">
    <property type="entry name" value="HisK_dim/P_sf"/>
</dbReference>
<evidence type="ECO:0000256" key="1">
    <source>
        <dbReference type="ARBA" id="ARBA00022553"/>
    </source>
</evidence>
<evidence type="ECO:0000256" key="3">
    <source>
        <dbReference type="PROSITE-ProRule" id="PRU00169"/>
    </source>
</evidence>
<dbReference type="InterPro" id="IPR003594">
    <property type="entry name" value="HATPase_dom"/>
</dbReference>
<evidence type="ECO:0000259" key="4">
    <source>
        <dbReference type="PROSITE" id="PS50109"/>
    </source>
</evidence>
<dbReference type="InterPro" id="IPR011006">
    <property type="entry name" value="CheY-like_superfamily"/>
</dbReference>
<organism evidence="6 7">
    <name type="scientific">Phycomyces blakesleeanus</name>
    <dbReference type="NCBI Taxonomy" id="4837"/>
    <lineage>
        <taxon>Eukaryota</taxon>
        <taxon>Fungi</taxon>
        <taxon>Fungi incertae sedis</taxon>
        <taxon>Mucoromycota</taxon>
        <taxon>Mucoromycotina</taxon>
        <taxon>Mucoromycetes</taxon>
        <taxon>Mucorales</taxon>
        <taxon>Phycomycetaceae</taxon>
        <taxon>Phycomyces</taxon>
    </lineage>
</organism>
<feature type="domain" description="Histidine kinase" evidence="4">
    <location>
        <begin position="53"/>
        <end position="370"/>
    </location>
</feature>
<dbReference type="InterPro" id="IPR001789">
    <property type="entry name" value="Sig_transdc_resp-reg_receiver"/>
</dbReference>
<dbReference type="SUPFAM" id="SSF47384">
    <property type="entry name" value="Homodimeric domain of signal transducing histidine kinase"/>
    <property type="match status" value="1"/>
</dbReference>
<dbReference type="Pfam" id="PF00512">
    <property type="entry name" value="HisKA"/>
    <property type="match status" value="1"/>
</dbReference>
<comment type="caution">
    <text evidence="3">Lacks conserved residue(s) required for the propagation of feature annotation.</text>
</comment>
<feature type="domain" description="Response regulatory" evidence="5">
    <location>
        <begin position="435"/>
        <end position="542"/>
    </location>
</feature>
<dbReference type="SMART" id="SM00387">
    <property type="entry name" value="HATPase_c"/>
    <property type="match status" value="1"/>
</dbReference>
<dbReference type="Gene3D" id="3.40.50.2300">
    <property type="match status" value="1"/>
</dbReference>
<comment type="caution">
    <text evidence="6">The sequence shown here is derived from an EMBL/GenBank/DDBJ whole genome shotgun (WGS) entry which is preliminary data.</text>
</comment>
<dbReference type="InterPro" id="IPR004358">
    <property type="entry name" value="Sig_transdc_His_kin-like_C"/>
</dbReference>
<dbReference type="CDD" id="cd00082">
    <property type="entry name" value="HisKA"/>
    <property type="match status" value="1"/>
</dbReference>
<dbReference type="PANTHER" id="PTHR45339">
    <property type="entry name" value="HYBRID SIGNAL TRANSDUCTION HISTIDINE KINASE J"/>
    <property type="match status" value="1"/>
</dbReference>
<evidence type="ECO:0000313" key="7">
    <source>
        <dbReference type="Proteomes" id="UP001448207"/>
    </source>
</evidence>
<dbReference type="SMART" id="SM00388">
    <property type="entry name" value="HisKA"/>
    <property type="match status" value="1"/>
</dbReference>
<dbReference type="CDD" id="cd16922">
    <property type="entry name" value="HATPase_EvgS-ArcB-TorS-like"/>
    <property type="match status" value="1"/>
</dbReference>
<dbReference type="SUPFAM" id="SSF55874">
    <property type="entry name" value="ATPase domain of HSP90 chaperone/DNA topoisomerase II/histidine kinase"/>
    <property type="match status" value="1"/>
</dbReference>
<dbReference type="PROSITE" id="PS50110">
    <property type="entry name" value="RESPONSE_REGULATORY"/>
    <property type="match status" value="1"/>
</dbReference>
<dbReference type="InterPro" id="IPR005467">
    <property type="entry name" value="His_kinase_dom"/>
</dbReference>
<dbReference type="InterPro" id="IPR003661">
    <property type="entry name" value="HisK_dim/P_dom"/>
</dbReference>
<keyword evidence="2" id="KW-0902">Two-component regulatory system</keyword>
<accession>A0ABR3BB03</accession>
<dbReference type="Pfam" id="PF02518">
    <property type="entry name" value="HATPase_c"/>
    <property type="match status" value="1"/>
</dbReference>
<keyword evidence="1" id="KW-0597">Phosphoprotein</keyword>
<reference evidence="6 7" key="1">
    <citation type="submission" date="2024-04" db="EMBL/GenBank/DDBJ databases">
        <title>Symmetric and asymmetric DNA N6-adenine methylation regulates different biological responses in Mucorales.</title>
        <authorList>
            <consortium name="Lawrence Berkeley National Laboratory"/>
            <person name="Lax C."/>
            <person name="Mondo S.J."/>
            <person name="Osorio-Concepcion M."/>
            <person name="Muszewska A."/>
            <person name="Corrochano-Luque M."/>
            <person name="Gutierrez G."/>
            <person name="Riley R."/>
            <person name="Lipzen A."/>
            <person name="Guo J."/>
            <person name="Hundley H."/>
            <person name="Amirebrahimi M."/>
            <person name="Ng V."/>
            <person name="Lorenzo-Gutierrez D."/>
            <person name="Binder U."/>
            <person name="Yang J."/>
            <person name="Song Y."/>
            <person name="Canovas D."/>
            <person name="Navarro E."/>
            <person name="Freitag M."/>
            <person name="Gabaldon T."/>
            <person name="Grigoriev I.V."/>
            <person name="Corrochano L.M."/>
            <person name="Nicolas F.E."/>
            <person name="Garre V."/>
        </authorList>
    </citation>
    <scope>NUCLEOTIDE SEQUENCE [LARGE SCALE GENOMIC DNA]</scope>
    <source>
        <strain evidence="6 7">L51</strain>
    </source>
</reference>
<evidence type="ECO:0000256" key="2">
    <source>
        <dbReference type="ARBA" id="ARBA00023012"/>
    </source>
</evidence>
<dbReference type="SUPFAM" id="SSF52172">
    <property type="entry name" value="CheY-like"/>
    <property type="match status" value="1"/>
</dbReference>
<sequence length="542" mass="61336">MHPQALSVATTLLHAVQPRVSRELSRIREEEDLKRAKDAAKLDAENKIRFLADMSHEIRTPMNAVIALTDLLLQERSTLNEEQTEHLEVIQTSGHHLLTVINDILDISKINHDPKFKLESRRFSLRKCVKDALNMARHQASMSQQNKLVSVFECPTDMDENMPLSQMLAELEYMPLPVHKTKTVLPLLYKIDADVPDHLMGDTMRLTQILLNLCSNAVKFTKKGGIRVGIKRYVPIPSQAVQQSSRMSFKQRYDAKMETIWSIVMGNKQTRRQKDGDARAGASDDETEDYDKVILEISVTDTGIGIPADRLPRLFRSFSQIDISTARRYGGTGLGLAISSTLVNRMGGGLWVESEEGVGSRFALTLPMTIAPTRLKERTPSDSFSVVLTSPPSPSSTTKLTIEARTSRAAVAKQHYHHRKSTNNEENLAVQFPIKIMLAEDNVLNQKIAISILKRLGYHDAVIANNGREALDLMRTTKFDVIFASIVCVCVYTVHVLKINRLDFWFDMYIHRWTCTCPSWMDLRQPGQSLMNDKPRLYIVHC</sequence>
<evidence type="ECO:0000313" key="6">
    <source>
        <dbReference type="EMBL" id="KAL0092301.1"/>
    </source>
</evidence>
<dbReference type="Gene3D" id="1.10.287.130">
    <property type="match status" value="1"/>
</dbReference>
<dbReference type="PANTHER" id="PTHR45339:SF1">
    <property type="entry name" value="HYBRID SIGNAL TRANSDUCTION HISTIDINE KINASE J"/>
    <property type="match status" value="1"/>
</dbReference>
<dbReference type="InterPro" id="IPR036890">
    <property type="entry name" value="HATPase_C_sf"/>
</dbReference>
<protein>
    <submittedName>
        <fullName evidence="6">Uncharacterized protein</fullName>
    </submittedName>
</protein>
<gene>
    <name evidence="6" type="ORF">J3Q64DRAFT_1633630</name>
</gene>
<name>A0ABR3BB03_PHYBL</name>